<proteinExistence type="predicted"/>
<dbReference type="Proteomes" id="UP000006050">
    <property type="component" value="Chromosome"/>
</dbReference>
<evidence type="ECO:0000313" key="3">
    <source>
        <dbReference type="Proteomes" id="UP000006050"/>
    </source>
</evidence>
<protein>
    <submittedName>
        <fullName evidence="2">Uncharacterized protein</fullName>
    </submittedName>
</protein>
<name>I3Z3R6_BELBD</name>
<dbReference type="KEGG" id="bbd:Belba_1252"/>
<organism evidence="2 3">
    <name type="scientific">Belliella baltica (strain DSM 15883 / CIP 108006 / LMG 21964 / BA134)</name>
    <dbReference type="NCBI Taxonomy" id="866536"/>
    <lineage>
        <taxon>Bacteria</taxon>
        <taxon>Pseudomonadati</taxon>
        <taxon>Bacteroidota</taxon>
        <taxon>Cytophagia</taxon>
        <taxon>Cytophagales</taxon>
        <taxon>Cyclobacteriaceae</taxon>
        <taxon>Belliella</taxon>
    </lineage>
</organism>
<evidence type="ECO:0000313" key="2">
    <source>
        <dbReference type="EMBL" id="AFL83884.1"/>
    </source>
</evidence>
<evidence type="ECO:0000256" key="1">
    <source>
        <dbReference type="SAM" id="Phobius"/>
    </source>
</evidence>
<keyword evidence="3" id="KW-1185">Reference proteome</keyword>
<keyword evidence="1" id="KW-0472">Membrane</keyword>
<accession>I3Z3R6</accession>
<keyword evidence="1" id="KW-0812">Transmembrane</keyword>
<gene>
    <name evidence="2" type="ordered locus">Belba_1252</name>
</gene>
<dbReference type="AlphaFoldDB" id="I3Z3R6"/>
<keyword evidence="1" id="KW-1133">Transmembrane helix</keyword>
<reference evidence="3" key="1">
    <citation type="submission" date="2012-06" db="EMBL/GenBank/DDBJ databases">
        <title>The complete genome of Belliella baltica DSM 15883.</title>
        <authorList>
            <person name="Lucas S."/>
            <person name="Copeland A."/>
            <person name="Lapidus A."/>
            <person name="Goodwin L."/>
            <person name="Pitluck S."/>
            <person name="Peters L."/>
            <person name="Mikhailova N."/>
            <person name="Davenport K."/>
            <person name="Kyrpides N."/>
            <person name="Mavromatis K."/>
            <person name="Pagani I."/>
            <person name="Ivanova N."/>
            <person name="Ovchinnikova G."/>
            <person name="Zeytun A."/>
            <person name="Detter J.C."/>
            <person name="Han C."/>
            <person name="Land M."/>
            <person name="Hauser L."/>
            <person name="Markowitz V."/>
            <person name="Cheng J.-F."/>
            <person name="Hugenholtz P."/>
            <person name="Woyke T."/>
            <person name="Wu D."/>
            <person name="Tindall B."/>
            <person name="Pomrenke H."/>
            <person name="Brambilla E."/>
            <person name="Klenk H.-P."/>
            <person name="Eisen J.A."/>
        </authorList>
    </citation>
    <scope>NUCLEOTIDE SEQUENCE [LARGE SCALE GENOMIC DNA]</scope>
    <source>
        <strain evidence="3">DSM 15883 / CIP 108006 / LMG 21964 / BA134</strain>
    </source>
</reference>
<feature type="transmembrane region" description="Helical" evidence="1">
    <location>
        <begin position="21"/>
        <end position="50"/>
    </location>
</feature>
<sequence length="51" mass="5809">MQFDKIFKKTMALIAELYYAIKAILLILSAQFQALDLLVSVIAVIIFIIYS</sequence>
<dbReference type="EMBL" id="CP003281">
    <property type="protein sequence ID" value="AFL83884.1"/>
    <property type="molecule type" value="Genomic_DNA"/>
</dbReference>
<dbReference type="HOGENOM" id="CLU_3096040_0_0_10"/>